<reference evidence="2" key="1">
    <citation type="submission" date="2021-01" db="UniProtKB">
        <authorList>
            <consortium name="EnsemblMetazoa"/>
        </authorList>
    </citation>
    <scope>IDENTIFICATION</scope>
</reference>
<sequence>MNCSSSNVVYLLRCKTCGIQYVGSCTTPFRTRFSNYKSCNKYHKDKTVPQQELHKHFDLPGHSGFADFEYTFIDQGSSLEDVRKRERFWQYKLNTFLPHGLNVKLLFRIRPFFELLSFLGITDA</sequence>
<organism evidence="2 3">
    <name type="scientific">Clytia hemisphaerica</name>
    <dbReference type="NCBI Taxonomy" id="252671"/>
    <lineage>
        <taxon>Eukaryota</taxon>
        <taxon>Metazoa</taxon>
        <taxon>Cnidaria</taxon>
        <taxon>Hydrozoa</taxon>
        <taxon>Hydroidolina</taxon>
        <taxon>Leptothecata</taxon>
        <taxon>Obeliida</taxon>
        <taxon>Clytiidae</taxon>
        <taxon>Clytia</taxon>
    </lineage>
</organism>
<dbReference type="Gene3D" id="3.40.1440.10">
    <property type="entry name" value="GIY-YIG endonuclease"/>
    <property type="match status" value="1"/>
</dbReference>
<name>A0A7M5XE71_9CNID</name>
<dbReference type="CDD" id="cd10442">
    <property type="entry name" value="GIY-YIG_PLEs"/>
    <property type="match status" value="1"/>
</dbReference>
<dbReference type="EnsemblMetazoa" id="CLYHEMT021647.1">
    <property type="protein sequence ID" value="CLYHEMP021647.1"/>
    <property type="gene ID" value="CLYHEMG021647"/>
</dbReference>
<evidence type="ECO:0000313" key="2">
    <source>
        <dbReference type="EnsemblMetazoa" id="CLYHEMP021647.1"/>
    </source>
</evidence>
<feature type="domain" description="GIY-YIG" evidence="1">
    <location>
        <begin position="5"/>
        <end position="103"/>
    </location>
</feature>
<evidence type="ECO:0000259" key="1">
    <source>
        <dbReference type="PROSITE" id="PS50164"/>
    </source>
</evidence>
<evidence type="ECO:0000313" key="3">
    <source>
        <dbReference type="Proteomes" id="UP000594262"/>
    </source>
</evidence>
<dbReference type="AlphaFoldDB" id="A0A7M5XE71"/>
<dbReference type="Pfam" id="PF01541">
    <property type="entry name" value="GIY-YIG"/>
    <property type="match status" value="1"/>
</dbReference>
<keyword evidence="3" id="KW-1185">Reference proteome</keyword>
<proteinExistence type="predicted"/>
<accession>A0A7M5XE71</accession>
<dbReference type="Proteomes" id="UP000594262">
    <property type="component" value="Unplaced"/>
</dbReference>
<dbReference type="InterPro" id="IPR035901">
    <property type="entry name" value="GIY-YIG_endonuc_sf"/>
</dbReference>
<dbReference type="InterPro" id="IPR000305">
    <property type="entry name" value="GIY-YIG_endonuc"/>
</dbReference>
<dbReference type="PROSITE" id="PS50164">
    <property type="entry name" value="GIY_YIG"/>
    <property type="match status" value="1"/>
</dbReference>
<dbReference type="SUPFAM" id="SSF82771">
    <property type="entry name" value="GIY-YIG endonuclease"/>
    <property type="match status" value="1"/>
</dbReference>
<protein>
    <recommendedName>
        <fullName evidence="1">GIY-YIG domain-containing protein</fullName>
    </recommendedName>
</protein>